<keyword evidence="7" id="KW-0496">Mitochondrion</keyword>
<name>A0AA88YBB1_PINIB</name>
<evidence type="ECO:0000256" key="3">
    <source>
        <dbReference type="ARBA" id="ARBA00022448"/>
    </source>
</evidence>
<evidence type="ECO:0000256" key="2">
    <source>
        <dbReference type="ARBA" id="ARBA00006375"/>
    </source>
</evidence>
<keyword evidence="5" id="KW-0677">Repeat</keyword>
<dbReference type="InterPro" id="IPR023395">
    <property type="entry name" value="MCP_dom_sf"/>
</dbReference>
<dbReference type="Proteomes" id="UP001186944">
    <property type="component" value="Unassembled WGS sequence"/>
</dbReference>
<dbReference type="GO" id="GO:0022857">
    <property type="term" value="F:transmembrane transporter activity"/>
    <property type="evidence" value="ECO:0007669"/>
    <property type="project" value="TreeGrafter"/>
</dbReference>
<sequence>MKFLGADTSGQTSPAYGKIMLAGSIGGLVQLIPAVPIDVIKVVLQSQIPHGQKTVSKYYKGPVEGAIDIIKAQGVRGMYRGLPTQLIRDIPASATYFMIFEYMTYTGSRHIPHISSTFQAFVAGGMAGVLSWALIIPFDVIKSRIQADSNRKLYSGFLDCAIKSYRENGIKIFFRGLSLTSLRAFPVNGVTLMVHTEIMEYFGQEKYKESSA</sequence>
<evidence type="ECO:0000313" key="11">
    <source>
        <dbReference type="EMBL" id="KAK3093135.1"/>
    </source>
</evidence>
<comment type="subcellular location">
    <subcellularLocation>
        <location evidence="1">Mitochondrion membrane</location>
        <topology evidence="1">Multi-pass membrane protein</topology>
    </subcellularLocation>
</comment>
<comment type="caution">
    <text evidence="11">The sequence shown here is derived from an EMBL/GenBank/DDBJ whole genome shotgun (WGS) entry which is preliminary data.</text>
</comment>
<dbReference type="Gene3D" id="1.50.40.10">
    <property type="entry name" value="Mitochondrial carrier domain"/>
    <property type="match status" value="1"/>
</dbReference>
<organism evidence="11 12">
    <name type="scientific">Pinctada imbricata</name>
    <name type="common">Atlantic pearl-oyster</name>
    <name type="synonym">Pinctada martensii</name>
    <dbReference type="NCBI Taxonomy" id="66713"/>
    <lineage>
        <taxon>Eukaryota</taxon>
        <taxon>Metazoa</taxon>
        <taxon>Spiralia</taxon>
        <taxon>Lophotrochozoa</taxon>
        <taxon>Mollusca</taxon>
        <taxon>Bivalvia</taxon>
        <taxon>Autobranchia</taxon>
        <taxon>Pteriomorphia</taxon>
        <taxon>Pterioida</taxon>
        <taxon>Pterioidea</taxon>
        <taxon>Pteriidae</taxon>
        <taxon>Pinctada</taxon>
    </lineage>
</organism>
<dbReference type="Pfam" id="PF00153">
    <property type="entry name" value="Mito_carr"/>
    <property type="match status" value="2"/>
</dbReference>
<evidence type="ECO:0000256" key="4">
    <source>
        <dbReference type="ARBA" id="ARBA00022692"/>
    </source>
</evidence>
<evidence type="ECO:0000256" key="8">
    <source>
        <dbReference type="ARBA" id="ARBA00023136"/>
    </source>
</evidence>
<evidence type="ECO:0000256" key="5">
    <source>
        <dbReference type="ARBA" id="ARBA00022737"/>
    </source>
</evidence>
<proteinExistence type="inferred from homology"/>
<evidence type="ECO:0000313" key="12">
    <source>
        <dbReference type="Proteomes" id="UP001186944"/>
    </source>
</evidence>
<evidence type="ECO:0000256" key="7">
    <source>
        <dbReference type="ARBA" id="ARBA00023128"/>
    </source>
</evidence>
<feature type="repeat" description="Solcar" evidence="9">
    <location>
        <begin position="115"/>
        <end position="201"/>
    </location>
</feature>
<keyword evidence="8 9" id="KW-0472">Membrane</keyword>
<dbReference type="AlphaFoldDB" id="A0AA88YBB1"/>
<comment type="similarity">
    <text evidence="2 10">Belongs to the mitochondrial carrier (TC 2.A.29) family.</text>
</comment>
<feature type="repeat" description="Solcar" evidence="9">
    <location>
        <begin position="14"/>
        <end position="106"/>
    </location>
</feature>
<evidence type="ECO:0000256" key="10">
    <source>
        <dbReference type="RuleBase" id="RU000488"/>
    </source>
</evidence>
<dbReference type="GO" id="GO:0031966">
    <property type="term" value="C:mitochondrial membrane"/>
    <property type="evidence" value="ECO:0007669"/>
    <property type="project" value="UniProtKB-SubCell"/>
</dbReference>
<evidence type="ECO:0000256" key="1">
    <source>
        <dbReference type="ARBA" id="ARBA00004225"/>
    </source>
</evidence>
<keyword evidence="4 9" id="KW-0812">Transmembrane</keyword>
<dbReference type="EMBL" id="VSWD01000009">
    <property type="protein sequence ID" value="KAK3093135.1"/>
    <property type="molecule type" value="Genomic_DNA"/>
</dbReference>
<dbReference type="SUPFAM" id="SSF103506">
    <property type="entry name" value="Mitochondrial carrier"/>
    <property type="match status" value="1"/>
</dbReference>
<protein>
    <submittedName>
        <fullName evidence="11">Uncharacterized protein</fullName>
    </submittedName>
</protein>
<reference evidence="11" key="1">
    <citation type="submission" date="2019-08" db="EMBL/GenBank/DDBJ databases">
        <title>The improved chromosome-level genome for the pearl oyster Pinctada fucata martensii using PacBio sequencing and Hi-C.</title>
        <authorList>
            <person name="Zheng Z."/>
        </authorList>
    </citation>
    <scope>NUCLEOTIDE SEQUENCE</scope>
    <source>
        <strain evidence="11">ZZ-2019</strain>
        <tissue evidence="11">Adductor muscle</tissue>
    </source>
</reference>
<keyword evidence="6" id="KW-1133">Transmembrane helix</keyword>
<dbReference type="PANTHER" id="PTHR45624">
    <property type="entry name" value="MITOCHONDRIAL BASIC AMINO ACIDS TRANSPORTER-RELATED"/>
    <property type="match status" value="1"/>
</dbReference>
<dbReference type="InterPro" id="IPR018108">
    <property type="entry name" value="MCP_transmembrane"/>
</dbReference>
<dbReference type="PANTHER" id="PTHR45624:SF10">
    <property type="entry name" value="SLC (SOLUTE CARRIER) HOMOLOG"/>
    <property type="match status" value="1"/>
</dbReference>
<evidence type="ECO:0000256" key="6">
    <source>
        <dbReference type="ARBA" id="ARBA00022989"/>
    </source>
</evidence>
<keyword evidence="12" id="KW-1185">Reference proteome</keyword>
<evidence type="ECO:0000256" key="9">
    <source>
        <dbReference type="PROSITE-ProRule" id="PRU00282"/>
    </source>
</evidence>
<gene>
    <name evidence="11" type="ORF">FSP39_011540</name>
</gene>
<keyword evidence="3 10" id="KW-0813">Transport</keyword>
<dbReference type="InterPro" id="IPR050567">
    <property type="entry name" value="Mitochondrial_Carrier"/>
</dbReference>
<dbReference type="PROSITE" id="PS50920">
    <property type="entry name" value="SOLCAR"/>
    <property type="match status" value="2"/>
</dbReference>
<accession>A0AA88YBB1</accession>